<dbReference type="InterPro" id="IPR026039">
    <property type="entry name" value="YfgM"/>
</dbReference>
<accession>A0ABY4DYT1</accession>
<evidence type="ECO:0000256" key="4">
    <source>
        <dbReference type="ARBA" id="ARBA00022989"/>
    </source>
</evidence>
<comment type="similarity">
    <text evidence="7">Belongs to the YfgM family.</text>
</comment>
<evidence type="ECO:0000256" key="9">
    <source>
        <dbReference type="SAM" id="Phobius"/>
    </source>
</evidence>
<evidence type="ECO:0000256" key="8">
    <source>
        <dbReference type="ARBA" id="ARBA00024235"/>
    </source>
</evidence>
<dbReference type="Pfam" id="PF09976">
    <property type="entry name" value="TPR_21"/>
    <property type="match status" value="1"/>
</dbReference>
<reference evidence="11 12" key="1">
    <citation type="journal article" date="2022" name="Res Sq">
        <title>Evolution of multicellular longitudinally dividing oral cavity symbionts (Neisseriaceae).</title>
        <authorList>
            <person name="Nyongesa S."/>
            <person name="Weber P."/>
            <person name="Bernet E."/>
            <person name="Pullido F."/>
            <person name="Nieckarz M."/>
            <person name="Delaby M."/>
            <person name="Nieves C."/>
            <person name="Viehboeck T."/>
            <person name="Krause N."/>
            <person name="Rivera-Millot A."/>
            <person name="Nakamura A."/>
            <person name="Vischer N."/>
            <person name="VanNieuwenhze M."/>
            <person name="Brun Y."/>
            <person name="Cava F."/>
            <person name="Bulgheresi S."/>
            <person name="Veyrier F."/>
        </authorList>
    </citation>
    <scope>NUCLEOTIDE SEQUENCE [LARGE SCALE GENOMIC DNA]</scope>
    <source>
        <strain evidence="11 12">SN4</strain>
    </source>
</reference>
<keyword evidence="4 9" id="KW-1133">Transmembrane helix</keyword>
<gene>
    <name evidence="11" type="ORF">LVJ82_12195</name>
</gene>
<keyword evidence="5 9" id="KW-0472">Membrane</keyword>
<dbReference type="RefSeq" id="WP_058356326.1">
    <property type="nucleotide sequence ID" value="NZ_CABKVG010000009.1"/>
</dbReference>
<dbReference type="PANTHER" id="PTHR38035:SF1">
    <property type="entry name" value="ANCILLARY SECYEG TRANSLOCON SUBUNIT"/>
    <property type="match status" value="1"/>
</dbReference>
<evidence type="ECO:0000256" key="7">
    <source>
        <dbReference type="ARBA" id="ARBA00024197"/>
    </source>
</evidence>
<name>A0ABY4DYT1_9NEIS</name>
<keyword evidence="2" id="KW-1003">Cell membrane</keyword>
<evidence type="ECO:0000313" key="11">
    <source>
        <dbReference type="EMBL" id="UOO88243.1"/>
    </source>
</evidence>
<proteinExistence type="inferred from homology"/>
<keyword evidence="3 9" id="KW-0812">Transmembrane</keyword>
<dbReference type="InterPro" id="IPR011990">
    <property type="entry name" value="TPR-like_helical_dom_sf"/>
</dbReference>
<evidence type="ECO:0000256" key="1">
    <source>
        <dbReference type="ARBA" id="ARBA00004401"/>
    </source>
</evidence>
<organism evidence="11 12">
    <name type="scientific">Vitreoscilla massiliensis</name>
    <dbReference type="NCBI Taxonomy" id="1689272"/>
    <lineage>
        <taxon>Bacteria</taxon>
        <taxon>Pseudomonadati</taxon>
        <taxon>Pseudomonadota</taxon>
        <taxon>Betaproteobacteria</taxon>
        <taxon>Neisseriales</taxon>
        <taxon>Neisseriaceae</taxon>
        <taxon>Vitreoscilla</taxon>
    </lineage>
</organism>
<dbReference type="Gene3D" id="1.25.40.10">
    <property type="entry name" value="Tetratricopeptide repeat domain"/>
    <property type="match status" value="1"/>
</dbReference>
<feature type="domain" description="Ancillary SecYEG translocon subunit/Cell division coordinator CpoB TPR" evidence="10">
    <location>
        <begin position="15"/>
        <end position="205"/>
    </location>
</feature>
<evidence type="ECO:0000313" key="12">
    <source>
        <dbReference type="Proteomes" id="UP000832011"/>
    </source>
</evidence>
<sequence>MAYNVEEQQDIDNFKHFWSKGGKWLFVLLIVAALAYLGYTLSKSYAKSQDEEAAALAYQFVEKSSKHDASALADLKTLQEKHGKSFGAAEATLMAAAQAFDDKKYDQAEKHLLWVQKNNPDTFIQALSNQRLAIVKLQQQQYDAALKFADANVPAELKPMMLETKGDILAAKGDKTQAKAAYAEALKSLDKDKSPNYELLKFKAEQ</sequence>
<evidence type="ECO:0000256" key="2">
    <source>
        <dbReference type="ARBA" id="ARBA00022475"/>
    </source>
</evidence>
<keyword evidence="12" id="KW-1185">Reference proteome</keyword>
<evidence type="ECO:0000256" key="6">
    <source>
        <dbReference type="ARBA" id="ARBA00023186"/>
    </source>
</evidence>
<evidence type="ECO:0000259" key="10">
    <source>
        <dbReference type="Pfam" id="PF09976"/>
    </source>
</evidence>
<dbReference type="PANTHER" id="PTHR38035">
    <property type="entry name" value="UPF0070 PROTEIN YFGM"/>
    <property type="match status" value="1"/>
</dbReference>
<dbReference type="InterPro" id="IPR018704">
    <property type="entry name" value="SecYEG/CpoB_TPR"/>
</dbReference>
<evidence type="ECO:0000256" key="3">
    <source>
        <dbReference type="ARBA" id="ARBA00022692"/>
    </source>
</evidence>
<keyword evidence="6" id="KW-0143">Chaperone</keyword>
<feature type="transmembrane region" description="Helical" evidence="9">
    <location>
        <begin position="24"/>
        <end position="41"/>
    </location>
</feature>
<comment type="subcellular location">
    <subcellularLocation>
        <location evidence="1">Cell membrane</location>
        <topology evidence="1">Single-pass type II membrane protein</topology>
    </subcellularLocation>
</comment>
<evidence type="ECO:0000256" key="5">
    <source>
        <dbReference type="ARBA" id="ARBA00023136"/>
    </source>
</evidence>
<dbReference type="Proteomes" id="UP000832011">
    <property type="component" value="Chromosome"/>
</dbReference>
<protein>
    <recommendedName>
        <fullName evidence="8">Ancillary SecYEG translocon subunit</fullName>
    </recommendedName>
</protein>
<dbReference type="EMBL" id="CP091511">
    <property type="protein sequence ID" value="UOO88243.1"/>
    <property type="molecule type" value="Genomic_DNA"/>
</dbReference>
<dbReference type="SUPFAM" id="SSF48452">
    <property type="entry name" value="TPR-like"/>
    <property type="match status" value="1"/>
</dbReference>